<protein>
    <recommendedName>
        <fullName evidence="3">Reverse transcriptase domain-containing protein</fullName>
    </recommendedName>
</protein>
<dbReference type="PANTHER" id="PTHR24559:SF444">
    <property type="entry name" value="REVERSE TRANSCRIPTASE DOMAIN-CONTAINING PROTEIN"/>
    <property type="match status" value="1"/>
</dbReference>
<feature type="non-terminal residue" evidence="1">
    <location>
        <position position="1"/>
    </location>
</feature>
<dbReference type="EMBL" id="QJKJ01012608">
    <property type="protein sequence ID" value="RDX68285.1"/>
    <property type="molecule type" value="Genomic_DNA"/>
</dbReference>
<comment type="caution">
    <text evidence="1">The sequence shown here is derived from an EMBL/GenBank/DDBJ whole genome shotgun (WGS) entry which is preliminary data.</text>
</comment>
<proteinExistence type="predicted"/>
<keyword evidence="2" id="KW-1185">Reference proteome</keyword>
<evidence type="ECO:0008006" key="3">
    <source>
        <dbReference type="Google" id="ProtNLM"/>
    </source>
</evidence>
<dbReference type="InterPro" id="IPR043502">
    <property type="entry name" value="DNA/RNA_pol_sf"/>
</dbReference>
<dbReference type="PANTHER" id="PTHR24559">
    <property type="entry name" value="TRANSPOSON TY3-I GAG-POL POLYPROTEIN"/>
    <property type="match status" value="1"/>
</dbReference>
<name>A0A371EQF2_MUCPR</name>
<dbReference type="Proteomes" id="UP000257109">
    <property type="component" value="Unassembled WGS sequence"/>
</dbReference>
<feature type="non-terminal residue" evidence="1">
    <location>
        <position position="222"/>
    </location>
</feature>
<dbReference type="AlphaFoldDB" id="A0A371EQF2"/>
<sequence>IVHLCSVCLHSAETKLDCLYRDHLGSVSAESDSASAEEKFKTTEKEVIIKVLNPDRVGQPKSRSTIETFPPHVPLEELKPLPSHLKYAYLDDHQQLLVIIANNLHREQEEKLLQILRHHKKEIGWKLSDLPGISPSIYMHRILLEEEARPIRQQQRRLNLTILDVVKKEVTKEVTKLLAIGIIYPISNSNWVSPVQVVPKKFGMMVTMNRHDEMVPTRIQNN</sequence>
<accession>A0A371EQF2</accession>
<dbReference type="SUPFAM" id="SSF56672">
    <property type="entry name" value="DNA/RNA polymerases"/>
    <property type="match status" value="1"/>
</dbReference>
<reference evidence="1" key="1">
    <citation type="submission" date="2018-05" db="EMBL/GenBank/DDBJ databases">
        <title>Draft genome of Mucuna pruriens seed.</title>
        <authorList>
            <person name="Nnadi N.E."/>
            <person name="Vos R."/>
            <person name="Hasami M.H."/>
            <person name="Devisetty U.K."/>
            <person name="Aguiy J.C."/>
        </authorList>
    </citation>
    <scope>NUCLEOTIDE SEQUENCE [LARGE SCALE GENOMIC DNA]</scope>
    <source>
        <strain evidence="1">JCA_2017</strain>
    </source>
</reference>
<gene>
    <name evidence="1" type="ORF">CR513_52746</name>
</gene>
<evidence type="ECO:0000313" key="2">
    <source>
        <dbReference type="Proteomes" id="UP000257109"/>
    </source>
</evidence>
<organism evidence="1 2">
    <name type="scientific">Mucuna pruriens</name>
    <name type="common">Velvet bean</name>
    <name type="synonym">Dolichos pruriens</name>
    <dbReference type="NCBI Taxonomy" id="157652"/>
    <lineage>
        <taxon>Eukaryota</taxon>
        <taxon>Viridiplantae</taxon>
        <taxon>Streptophyta</taxon>
        <taxon>Embryophyta</taxon>
        <taxon>Tracheophyta</taxon>
        <taxon>Spermatophyta</taxon>
        <taxon>Magnoliopsida</taxon>
        <taxon>eudicotyledons</taxon>
        <taxon>Gunneridae</taxon>
        <taxon>Pentapetalae</taxon>
        <taxon>rosids</taxon>
        <taxon>fabids</taxon>
        <taxon>Fabales</taxon>
        <taxon>Fabaceae</taxon>
        <taxon>Papilionoideae</taxon>
        <taxon>50 kb inversion clade</taxon>
        <taxon>NPAAA clade</taxon>
        <taxon>indigoferoid/millettioid clade</taxon>
        <taxon>Phaseoleae</taxon>
        <taxon>Mucuna</taxon>
    </lineage>
</organism>
<evidence type="ECO:0000313" key="1">
    <source>
        <dbReference type="EMBL" id="RDX68285.1"/>
    </source>
</evidence>
<dbReference type="InterPro" id="IPR053134">
    <property type="entry name" value="RNA-dir_DNA_polymerase"/>
</dbReference>
<dbReference type="Gene3D" id="3.10.10.10">
    <property type="entry name" value="HIV Type 1 Reverse Transcriptase, subunit A, domain 1"/>
    <property type="match status" value="1"/>
</dbReference>